<comment type="catalytic activity">
    <reaction evidence="8">
        <text>L-threonyl-[protein] + ATP = O-phospho-L-threonyl-[protein] + ADP + H(+)</text>
        <dbReference type="Rhea" id="RHEA:46608"/>
        <dbReference type="Rhea" id="RHEA-COMP:11060"/>
        <dbReference type="Rhea" id="RHEA-COMP:11605"/>
        <dbReference type="ChEBI" id="CHEBI:15378"/>
        <dbReference type="ChEBI" id="CHEBI:30013"/>
        <dbReference type="ChEBI" id="CHEBI:30616"/>
        <dbReference type="ChEBI" id="CHEBI:61977"/>
        <dbReference type="ChEBI" id="CHEBI:456216"/>
        <dbReference type="EC" id="2.7.11.1"/>
    </reaction>
</comment>
<evidence type="ECO:0000259" key="13">
    <source>
        <dbReference type="PROSITE" id="PS50011"/>
    </source>
</evidence>
<dbReference type="Gene3D" id="3.30.200.20">
    <property type="entry name" value="Phosphorylase Kinase, domain 1"/>
    <property type="match status" value="1"/>
</dbReference>
<evidence type="ECO:0000256" key="9">
    <source>
        <dbReference type="ARBA" id="ARBA00048679"/>
    </source>
</evidence>
<dbReference type="Pfam" id="PF00069">
    <property type="entry name" value="Pkinase"/>
    <property type="match status" value="1"/>
</dbReference>
<sequence>MSLKDFEVLKTIGEGSYSKVYKVKRISDNEIYALKKVKINGLKEKEKRNAFNEVRILASINHPNIIAYKEAFFDEALNTLNIVMEFADDGDLEEKIKQKTKSGDQFEEKEIWKIFVQCLKGLKCLHAAKVLHRDLKCANVFMCKDGTVKLGDLNVSKVAKNGMVNTQTGTPYYASPEVWKDKPYDDRSDIWSLGCVMYEIATLKPPFRAKDMKSLYMKVIRGYYPSVPTRYSTDLAEVIQKCLKTSPVKRATAHSLMESDEIQEHKKELDQDSQIIDHIPATLNLLSTIKLPRKLLDIKKRLPKSNYCTPVISRKKLNDIKIAKGLPEIFDTSFSRLSSKRPKPSEAYDCISNSQHPKSIEPPKTMIPSARNRIYKRMMNQNRIKDVGNDCTDKIRLPRIQRGNPKNQHHGSVNYSYRSLSTEKRGVYPYS</sequence>
<dbReference type="EMBL" id="CAMPGE010000638">
    <property type="protein sequence ID" value="CAI2359391.1"/>
    <property type="molecule type" value="Genomic_DNA"/>
</dbReference>
<feature type="domain" description="Protein kinase" evidence="13">
    <location>
        <begin position="6"/>
        <end position="262"/>
    </location>
</feature>
<feature type="region of interest" description="Disordered" evidence="12">
    <location>
        <begin position="399"/>
        <end position="418"/>
    </location>
</feature>
<accession>A0AAD1TZP6</accession>
<dbReference type="InterPro" id="IPR051131">
    <property type="entry name" value="NEK_Ser/Thr_kinase_NIMA"/>
</dbReference>
<reference evidence="14" key="1">
    <citation type="submission" date="2023-07" db="EMBL/GenBank/DDBJ databases">
        <authorList>
            <consortium name="AG Swart"/>
            <person name="Singh M."/>
            <person name="Singh A."/>
            <person name="Seah K."/>
            <person name="Emmerich C."/>
        </authorList>
    </citation>
    <scope>NUCLEOTIDE SEQUENCE</scope>
    <source>
        <strain evidence="14">DP1</strain>
    </source>
</reference>
<dbReference type="SMART" id="SM00220">
    <property type="entry name" value="S_TKc"/>
    <property type="match status" value="1"/>
</dbReference>
<dbReference type="EC" id="2.7.11.1" evidence="2"/>
<evidence type="ECO:0000256" key="12">
    <source>
        <dbReference type="SAM" id="MobiDB-lite"/>
    </source>
</evidence>
<comment type="caution">
    <text evidence="14">The sequence shown here is derived from an EMBL/GenBank/DDBJ whole genome shotgun (WGS) entry which is preliminary data.</text>
</comment>
<feature type="binding site" evidence="10">
    <location>
        <position position="35"/>
    </location>
    <ligand>
        <name>ATP</name>
        <dbReference type="ChEBI" id="CHEBI:30616"/>
    </ligand>
</feature>
<evidence type="ECO:0000256" key="1">
    <source>
        <dbReference type="ARBA" id="ARBA00010886"/>
    </source>
</evidence>
<dbReference type="PANTHER" id="PTHR44899:SF6">
    <property type="entry name" value="SERINE_THREONINE PROTEIN KINASE"/>
    <property type="match status" value="1"/>
</dbReference>
<dbReference type="AlphaFoldDB" id="A0AAD1TZP6"/>
<evidence type="ECO:0000256" key="5">
    <source>
        <dbReference type="ARBA" id="ARBA00022741"/>
    </source>
</evidence>
<comment type="catalytic activity">
    <reaction evidence="9">
        <text>L-seryl-[protein] + ATP = O-phospho-L-seryl-[protein] + ADP + H(+)</text>
        <dbReference type="Rhea" id="RHEA:17989"/>
        <dbReference type="Rhea" id="RHEA-COMP:9863"/>
        <dbReference type="Rhea" id="RHEA-COMP:11604"/>
        <dbReference type="ChEBI" id="CHEBI:15378"/>
        <dbReference type="ChEBI" id="CHEBI:29999"/>
        <dbReference type="ChEBI" id="CHEBI:30616"/>
        <dbReference type="ChEBI" id="CHEBI:83421"/>
        <dbReference type="ChEBI" id="CHEBI:456216"/>
        <dbReference type="EC" id="2.7.11.1"/>
    </reaction>
</comment>
<feature type="compositionally biased region" description="Polar residues" evidence="12">
    <location>
        <begin position="404"/>
        <end position="418"/>
    </location>
</feature>
<keyword evidence="7 10" id="KW-0067">ATP-binding</keyword>
<dbReference type="InterPro" id="IPR011009">
    <property type="entry name" value="Kinase-like_dom_sf"/>
</dbReference>
<evidence type="ECO:0000256" key="4">
    <source>
        <dbReference type="ARBA" id="ARBA00022679"/>
    </source>
</evidence>
<evidence type="ECO:0000256" key="10">
    <source>
        <dbReference type="PROSITE-ProRule" id="PRU10141"/>
    </source>
</evidence>
<evidence type="ECO:0000256" key="8">
    <source>
        <dbReference type="ARBA" id="ARBA00047899"/>
    </source>
</evidence>
<evidence type="ECO:0000256" key="2">
    <source>
        <dbReference type="ARBA" id="ARBA00012513"/>
    </source>
</evidence>
<dbReference type="FunFam" id="3.30.200.20:FF:000097">
    <property type="entry name" value="Probable serine/threonine-protein kinase nek1"/>
    <property type="match status" value="1"/>
</dbReference>
<keyword evidence="6" id="KW-0418">Kinase</keyword>
<dbReference type="InterPro" id="IPR017441">
    <property type="entry name" value="Protein_kinase_ATP_BS"/>
</dbReference>
<keyword evidence="4" id="KW-0808">Transferase</keyword>
<name>A0AAD1TZP6_EUPCR</name>
<organism evidence="14 15">
    <name type="scientific">Euplotes crassus</name>
    <dbReference type="NCBI Taxonomy" id="5936"/>
    <lineage>
        <taxon>Eukaryota</taxon>
        <taxon>Sar</taxon>
        <taxon>Alveolata</taxon>
        <taxon>Ciliophora</taxon>
        <taxon>Intramacronucleata</taxon>
        <taxon>Spirotrichea</taxon>
        <taxon>Hypotrichia</taxon>
        <taxon>Euplotida</taxon>
        <taxon>Euplotidae</taxon>
        <taxon>Moneuplotes</taxon>
    </lineage>
</organism>
<evidence type="ECO:0000256" key="3">
    <source>
        <dbReference type="ARBA" id="ARBA00022527"/>
    </source>
</evidence>
<dbReference type="PROSITE" id="PS00108">
    <property type="entry name" value="PROTEIN_KINASE_ST"/>
    <property type="match status" value="1"/>
</dbReference>
<dbReference type="Proteomes" id="UP001295684">
    <property type="component" value="Unassembled WGS sequence"/>
</dbReference>
<dbReference type="PROSITE" id="PS00107">
    <property type="entry name" value="PROTEIN_KINASE_ATP"/>
    <property type="match status" value="1"/>
</dbReference>
<evidence type="ECO:0000313" key="15">
    <source>
        <dbReference type="Proteomes" id="UP001295684"/>
    </source>
</evidence>
<keyword evidence="5 10" id="KW-0547">Nucleotide-binding</keyword>
<comment type="similarity">
    <text evidence="1">Belongs to the protein kinase superfamily. NEK Ser/Thr protein kinase family. NIMA subfamily.</text>
</comment>
<dbReference type="Gene3D" id="1.10.510.10">
    <property type="entry name" value="Transferase(Phosphotransferase) domain 1"/>
    <property type="match status" value="1"/>
</dbReference>
<dbReference type="GO" id="GO:0005524">
    <property type="term" value="F:ATP binding"/>
    <property type="evidence" value="ECO:0007669"/>
    <property type="project" value="UniProtKB-UniRule"/>
</dbReference>
<dbReference type="GO" id="GO:0004674">
    <property type="term" value="F:protein serine/threonine kinase activity"/>
    <property type="evidence" value="ECO:0007669"/>
    <property type="project" value="UniProtKB-KW"/>
</dbReference>
<keyword evidence="15" id="KW-1185">Reference proteome</keyword>
<gene>
    <name evidence="14" type="ORF">ECRASSUSDP1_LOCUS680</name>
</gene>
<dbReference type="InterPro" id="IPR008271">
    <property type="entry name" value="Ser/Thr_kinase_AS"/>
</dbReference>
<evidence type="ECO:0000256" key="7">
    <source>
        <dbReference type="ARBA" id="ARBA00022840"/>
    </source>
</evidence>
<keyword evidence="3 11" id="KW-0723">Serine/threonine-protein kinase</keyword>
<evidence type="ECO:0000256" key="11">
    <source>
        <dbReference type="RuleBase" id="RU000304"/>
    </source>
</evidence>
<dbReference type="SUPFAM" id="SSF56112">
    <property type="entry name" value="Protein kinase-like (PK-like)"/>
    <property type="match status" value="1"/>
</dbReference>
<dbReference type="InterPro" id="IPR000719">
    <property type="entry name" value="Prot_kinase_dom"/>
</dbReference>
<protein>
    <recommendedName>
        <fullName evidence="2">non-specific serine/threonine protein kinase</fullName>
        <ecNumber evidence="2">2.7.11.1</ecNumber>
    </recommendedName>
</protein>
<evidence type="ECO:0000256" key="6">
    <source>
        <dbReference type="ARBA" id="ARBA00022777"/>
    </source>
</evidence>
<proteinExistence type="inferred from homology"/>
<dbReference type="PANTHER" id="PTHR44899">
    <property type="entry name" value="CAMK FAMILY PROTEIN KINASE"/>
    <property type="match status" value="1"/>
</dbReference>
<evidence type="ECO:0000313" key="14">
    <source>
        <dbReference type="EMBL" id="CAI2359391.1"/>
    </source>
</evidence>
<dbReference type="PROSITE" id="PS50011">
    <property type="entry name" value="PROTEIN_KINASE_DOM"/>
    <property type="match status" value="1"/>
</dbReference>